<protein>
    <submittedName>
        <fullName evidence="3">Membrane protein</fullName>
    </submittedName>
</protein>
<dbReference type="InterPro" id="IPR052948">
    <property type="entry name" value="Low_temp-induced_all0457"/>
</dbReference>
<comment type="caution">
    <text evidence="3">The sequence shown here is derived from an EMBL/GenBank/DDBJ whole genome shotgun (WGS) entry which is preliminary data.</text>
</comment>
<dbReference type="Proteomes" id="UP000717634">
    <property type="component" value="Unassembled WGS sequence"/>
</dbReference>
<evidence type="ECO:0000313" key="4">
    <source>
        <dbReference type="Proteomes" id="UP000717634"/>
    </source>
</evidence>
<dbReference type="InterPro" id="IPR025889">
    <property type="entry name" value="GSP17M-like_dom"/>
</dbReference>
<sequence>MNHAPVMTALYDTHEQAEQAVKKLQHHGFNMQQLSIVGRDYHAEENVVGYYNMGDRIMKWGGNGAFWGSMWGMLMGSAFILIPGVGPLVLAGPLVGMLVGALEGAVVVGGVSALGAALVSLGVPDNSVLEYETEIKVGKYMLLAHGTAAEVAQAREILGANTAVLA</sequence>
<evidence type="ECO:0000259" key="2">
    <source>
        <dbReference type="Pfam" id="PF11181"/>
    </source>
</evidence>
<feature type="domain" description="General stress protein 17M-like" evidence="2">
    <location>
        <begin position="9"/>
        <end position="74"/>
    </location>
</feature>
<proteinExistence type="predicted"/>
<feature type="transmembrane region" description="Helical" evidence="1">
    <location>
        <begin position="64"/>
        <end position="82"/>
    </location>
</feature>
<dbReference type="RefSeq" id="WP_168672041.1">
    <property type="nucleotide sequence ID" value="NZ_JAAVTK010000002.1"/>
</dbReference>
<dbReference type="PANTHER" id="PTHR36109">
    <property type="entry name" value="MEMBRANE PROTEIN-RELATED"/>
    <property type="match status" value="1"/>
</dbReference>
<name>A0ABX1HH97_9BACT</name>
<dbReference type="EMBL" id="JAAVTK010000002">
    <property type="protein sequence ID" value="NKI88406.1"/>
    <property type="molecule type" value="Genomic_DNA"/>
</dbReference>
<dbReference type="Pfam" id="PF11181">
    <property type="entry name" value="YflT"/>
    <property type="match status" value="1"/>
</dbReference>
<keyword evidence="1" id="KW-0812">Transmembrane</keyword>
<feature type="transmembrane region" description="Helical" evidence="1">
    <location>
        <begin position="94"/>
        <end position="119"/>
    </location>
</feature>
<organism evidence="3 4">
    <name type="scientific">Hymenobacter artigasi</name>
    <dbReference type="NCBI Taxonomy" id="2719616"/>
    <lineage>
        <taxon>Bacteria</taxon>
        <taxon>Pseudomonadati</taxon>
        <taxon>Bacteroidota</taxon>
        <taxon>Cytophagia</taxon>
        <taxon>Cytophagales</taxon>
        <taxon>Hymenobacteraceae</taxon>
        <taxon>Hymenobacter</taxon>
    </lineage>
</organism>
<keyword evidence="1" id="KW-1133">Transmembrane helix</keyword>
<reference evidence="3 4" key="1">
    <citation type="submission" date="2020-03" db="EMBL/GenBank/DDBJ databases">
        <title>Genomic Encyclopedia of Type Strains, Phase IV (KMG-V): Genome sequencing to study the core and pangenomes of soil and plant-associated prokaryotes.</title>
        <authorList>
            <person name="Whitman W."/>
        </authorList>
    </citation>
    <scope>NUCLEOTIDE SEQUENCE [LARGE SCALE GENOMIC DNA]</scope>
    <source>
        <strain evidence="3 4">1B</strain>
    </source>
</reference>
<gene>
    <name evidence="3" type="ORF">HBN54_000993</name>
</gene>
<evidence type="ECO:0000256" key="1">
    <source>
        <dbReference type="SAM" id="Phobius"/>
    </source>
</evidence>
<evidence type="ECO:0000313" key="3">
    <source>
        <dbReference type="EMBL" id="NKI88406.1"/>
    </source>
</evidence>
<accession>A0ABX1HH97</accession>
<keyword evidence="4" id="KW-1185">Reference proteome</keyword>
<keyword evidence="1" id="KW-0472">Membrane</keyword>
<dbReference type="PANTHER" id="PTHR36109:SF2">
    <property type="entry name" value="MEMBRANE PROTEIN"/>
    <property type="match status" value="1"/>
</dbReference>